<sequence length="66" mass="6899">MITITLDLSPPHVFVSVFNKGPISRPPEATSAALFRAGNGARVCQRPLSASPGNDGVTPGRKNPTK</sequence>
<keyword evidence="3" id="KW-1185">Reference proteome</keyword>
<accession>A0A2W1BPW2</accession>
<dbReference type="EMBL" id="KZ150029">
    <property type="protein sequence ID" value="PZC74770.1"/>
    <property type="molecule type" value="Genomic_DNA"/>
</dbReference>
<gene>
    <name evidence="2" type="primary">HaOG207276</name>
    <name evidence="2" type="ORF">B5X24_HaOG207276</name>
</gene>
<evidence type="ECO:0000313" key="2">
    <source>
        <dbReference type="EMBL" id="PZC74770.1"/>
    </source>
</evidence>
<reference evidence="2 3" key="1">
    <citation type="journal article" date="2017" name="BMC Biol.">
        <title>Genomic innovations, transcriptional plasticity and gene loss underlying the evolution and divergence of two highly polyphagous and invasive Helicoverpa pest species.</title>
        <authorList>
            <person name="Pearce S.L."/>
            <person name="Clarke D.F."/>
            <person name="East P.D."/>
            <person name="Elfekih S."/>
            <person name="Gordon K.H."/>
            <person name="Jermiin L.S."/>
            <person name="McGaughran A."/>
            <person name="Oakeshott J.G."/>
            <person name="Papanikolaou A."/>
            <person name="Perera O.P."/>
            <person name="Rane R.V."/>
            <person name="Richards S."/>
            <person name="Tay W.T."/>
            <person name="Walsh T.K."/>
            <person name="Anderson A."/>
            <person name="Anderson C.J."/>
            <person name="Asgari S."/>
            <person name="Board P.G."/>
            <person name="Bretschneider A."/>
            <person name="Campbell P.M."/>
            <person name="Chertemps T."/>
            <person name="Christeller J.T."/>
            <person name="Coppin C.W."/>
            <person name="Downes S.J."/>
            <person name="Duan G."/>
            <person name="Farnsworth C.A."/>
            <person name="Good R.T."/>
            <person name="Han L.B."/>
            <person name="Han Y.C."/>
            <person name="Hatje K."/>
            <person name="Horne I."/>
            <person name="Huang Y.P."/>
            <person name="Hughes D.S."/>
            <person name="Jacquin-Joly E."/>
            <person name="James W."/>
            <person name="Jhangiani S."/>
            <person name="Kollmar M."/>
            <person name="Kuwar S.S."/>
            <person name="Li S."/>
            <person name="Liu N.Y."/>
            <person name="Maibeche M.T."/>
            <person name="Miller J.R."/>
            <person name="Montagne N."/>
            <person name="Perry T."/>
            <person name="Qu J."/>
            <person name="Song S.V."/>
            <person name="Sutton G.G."/>
            <person name="Vogel H."/>
            <person name="Walenz B.P."/>
            <person name="Xu W."/>
            <person name="Zhang H.J."/>
            <person name="Zou Z."/>
            <person name="Batterham P."/>
            <person name="Edwards O.R."/>
            <person name="Feyereisen R."/>
            <person name="Gibbs R.A."/>
            <person name="Heckel D.G."/>
            <person name="McGrath A."/>
            <person name="Robin C."/>
            <person name="Scherer S.E."/>
            <person name="Worley K.C."/>
            <person name="Wu Y.D."/>
        </authorList>
    </citation>
    <scope>NUCLEOTIDE SEQUENCE [LARGE SCALE GENOMIC DNA]</scope>
    <source>
        <strain evidence="2">Harm_GR_Male_#8</strain>
        <tissue evidence="2">Whole organism</tissue>
    </source>
</reference>
<evidence type="ECO:0000313" key="3">
    <source>
        <dbReference type="Proteomes" id="UP000249218"/>
    </source>
</evidence>
<protein>
    <submittedName>
        <fullName evidence="2">Uncharacterized protein</fullName>
    </submittedName>
</protein>
<organism evidence="2 3">
    <name type="scientific">Helicoverpa armigera</name>
    <name type="common">Cotton bollworm</name>
    <name type="synonym">Heliothis armigera</name>
    <dbReference type="NCBI Taxonomy" id="29058"/>
    <lineage>
        <taxon>Eukaryota</taxon>
        <taxon>Metazoa</taxon>
        <taxon>Ecdysozoa</taxon>
        <taxon>Arthropoda</taxon>
        <taxon>Hexapoda</taxon>
        <taxon>Insecta</taxon>
        <taxon>Pterygota</taxon>
        <taxon>Neoptera</taxon>
        <taxon>Endopterygota</taxon>
        <taxon>Lepidoptera</taxon>
        <taxon>Glossata</taxon>
        <taxon>Ditrysia</taxon>
        <taxon>Noctuoidea</taxon>
        <taxon>Noctuidae</taxon>
        <taxon>Heliothinae</taxon>
        <taxon>Helicoverpa</taxon>
    </lineage>
</organism>
<evidence type="ECO:0000256" key="1">
    <source>
        <dbReference type="SAM" id="MobiDB-lite"/>
    </source>
</evidence>
<name>A0A2W1BPW2_HELAM</name>
<dbReference type="AlphaFoldDB" id="A0A2W1BPW2"/>
<feature type="region of interest" description="Disordered" evidence="1">
    <location>
        <begin position="44"/>
        <end position="66"/>
    </location>
</feature>
<dbReference type="Proteomes" id="UP000249218">
    <property type="component" value="Unassembled WGS sequence"/>
</dbReference>
<proteinExistence type="predicted"/>